<dbReference type="EMBL" id="VSSQ01020524">
    <property type="protein sequence ID" value="MPM65452.1"/>
    <property type="molecule type" value="Genomic_DNA"/>
</dbReference>
<accession>A0A645BJN6</accession>
<dbReference type="AlphaFoldDB" id="A0A645BJN6"/>
<evidence type="ECO:0000313" key="1">
    <source>
        <dbReference type="EMBL" id="MPM65452.1"/>
    </source>
</evidence>
<reference evidence="1" key="1">
    <citation type="submission" date="2019-08" db="EMBL/GenBank/DDBJ databases">
        <authorList>
            <person name="Kucharzyk K."/>
            <person name="Murdoch R.W."/>
            <person name="Higgins S."/>
            <person name="Loffler F."/>
        </authorList>
    </citation>
    <scope>NUCLEOTIDE SEQUENCE</scope>
</reference>
<comment type="caution">
    <text evidence="1">The sequence shown here is derived from an EMBL/GenBank/DDBJ whole genome shotgun (WGS) entry which is preliminary data.</text>
</comment>
<gene>
    <name evidence="1" type="ORF">SDC9_112348</name>
</gene>
<organism evidence="1">
    <name type="scientific">bioreactor metagenome</name>
    <dbReference type="NCBI Taxonomy" id="1076179"/>
    <lineage>
        <taxon>unclassified sequences</taxon>
        <taxon>metagenomes</taxon>
        <taxon>ecological metagenomes</taxon>
    </lineage>
</organism>
<proteinExistence type="predicted"/>
<sequence length="69" mass="7671">MLATIQTKIDNLQNGKKLILGSGIKMDEMHKLVTLCEHLQAEGVIKIVKINQEAQSNKKVSDSIIVEKI</sequence>
<name>A0A645BJN6_9ZZZZ</name>
<protein>
    <submittedName>
        <fullName evidence="1">Uncharacterized protein</fullName>
    </submittedName>
</protein>